<name>Q1M9J2_RHIJ3</name>
<sequence length="142" mass="15299">MLGTAPAITLECGKCEAGDLTARGQSAWPMLTAAKAAADHCDIDTVCIDLNPFEHKEVAIFRNRLAALSPHDRNYWRGTLYSRDQSFAVIRSNRVFLLVMVAGSVVGAFIGGQLPGIVPSAVLLPGLTLILVISAIKIWRHS</sequence>
<accession>Q1M9J2</accession>
<feature type="transmembrane region" description="Helical" evidence="1">
    <location>
        <begin position="120"/>
        <end position="139"/>
    </location>
</feature>
<dbReference type="eggNOG" id="COG0730">
    <property type="taxonomic scope" value="Bacteria"/>
</dbReference>
<keyword evidence="1" id="KW-0472">Membrane</keyword>
<dbReference type="EnsemblBacteria" id="CAK02814">
    <property type="protein sequence ID" value="CAK02814"/>
    <property type="gene ID" value="pRL80014"/>
</dbReference>
<protein>
    <submittedName>
        <fullName evidence="2">Transmembrane protein</fullName>
    </submittedName>
</protein>
<keyword evidence="1" id="KW-1133">Transmembrane helix</keyword>
<keyword evidence="1 2" id="KW-0812">Transmembrane</keyword>
<keyword evidence="2" id="KW-0614">Plasmid</keyword>
<evidence type="ECO:0000313" key="3">
    <source>
        <dbReference type="Proteomes" id="UP000006575"/>
    </source>
</evidence>
<organism evidence="2 3">
    <name type="scientific">Rhizobium johnstonii (strain DSM 114642 / LMG 32736 / 3841)</name>
    <name type="common">Rhizobium leguminosarum bv. viciae</name>
    <dbReference type="NCBI Taxonomy" id="216596"/>
    <lineage>
        <taxon>Bacteria</taxon>
        <taxon>Pseudomonadati</taxon>
        <taxon>Pseudomonadota</taxon>
        <taxon>Alphaproteobacteria</taxon>
        <taxon>Hyphomicrobiales</taxon>
        <taxon>Rhizobiaceae</taxon>
        <taxon>Rhizobium/Agrobacterium group</taxon>
        <taxon>Rhizobium</taxon>
        <taxon>Rhizobium johnstonii</taxon>
    </lineage>
</organism>
<gene>
    <name evidence="2" type="ordered locus">pRL80014</name>
</gene>
<dbReference type="EMBL" id="AM236082">
    <property type="protein sequence ID" value="CAK02814.1"/>
    <property type="molecule type" value="Genomic_DNA"/>
</dbReference>
<evidence type="ECO:0000313" key="2">
    <source>
        <dbReference type="EMBL" id="CAK02814.1"/>
    </source>
</evidence>
<reference evidence="2 3" key="1">
    <citation type="journal article" date="2006" name="Genome Biol.">
        <title>The genome of Rhizobium leguminosarum has recognizable core and accessory components.</title>
        <authorList>
            <person name="Young J.W."/>
            <person name="Crossman L.C."/>
            <person name="Johnston A.W.B."/>
            <person name="Thomson N.R."/>
            <person name="Ghazoui Z.F."/>
            <person name="Hull K.H."/>
            <person name="Wexler M."/>
            <person name="Curson A.R.J."/>
            <person name="Todd J.D."/>
            <person name="Poole P.S."/>
            <person name="Mauchline T.H."/>
            <person name="East A.K."/>
            <person name="Quail M.A."/>
            <person name="Churcher C."/>
            <person name="Arrowsmith C."/>
            <person name="Cherevach A."/>
            <person name="Chillingworth T."/>
            <person name="Clarke K."/>
            <person name="Cronin A."/>
            <person name="Davis P."/>
            <person name="Fraser A."/>
            <person name="Hance Z."/>
            <person name="Hauser H."/>
            <person name="Jagels K."/>
            <person name="Moule S."/>
            <person name="Mungall K."/>
            <person name="Norbertczak H."/>
            <person name="Rabbinowitsch E."/>
            <person name="Sanders M."/>
            <person name="Simmonds M."/>
            <person name="Whitehead S."/>
            <person name="Parkhill J."/>
        </authorList>
    </citation>
    <scope>NUCLEOTIDE SEQUENCE [LARGE SCALE GENOMIC DNA]</scope>
    <source>
        <strain evidence="3">DSM 114642 / LMG 32736 / 3841</strain>
    </source>
</reference>
<dbReference type="KEGG" id="rle:pRL80014"/>
<dbReference type="HOGENOM" id="CLU_1814267_0_0_5"/>
<dbReference type="Proteomes" id="UP000006575">
    <property type="component" value="Plasmid pRL8"/>
</dbReference>
<dbReference type="AlphaFoldDB" id="Q1M9J2"/>
<feature type="transmembrane region" description="Helical" evidence="1">
    <location>
        <begin position="95"/>
        <end position="114"/>
    </location>
</feature>
<keyword evidence="3" id="KW-1185">Reference proteome</keyword>
<geneLocation type="plasmid" evidence="2 3">
    <name>pRL8</name>
</geneLocation>
<evidence type="ECO:0000256" key="1">
    <source>
        <dbReference type="SAM" id="Phobius"/>
    </source>
</evidence>
<proteinExistence type="predicted"/>